<feature type="coiled-coil region" evidence="4">
    <location>
        <begin position="545"/>
        <end position="622"/>
    </location>
</feature>
<dbReference type="Gene3D" id="3.40.50.300">
    <property type="entry name" value="P-loop containing nucleotide triphosphate hydrolases"/>
    <property type="match status" value="2"/>
</dbReference>
<dbReference type="InterPro" id="IPR038729">
    <property type="entry name" value="Rad50/SbcC_AAA"/>
</dbReference>
<proteinExistence type="inferred from homology"/>
<dbReference type="OrthoDB" id="9795626at2"/>
<dbReference type="Proteomes" id="UP000323221">
    <property type="component" value="Unassembled WGS sequence"/>
</dbReference>
<evidence type="ECO:0000256" key="5">
    <source>
        <dbReference type="SAM" id="MobiDB-lite"/>
    </source>
</evidence>
<feature type="region of interest" description="Disordered" evidence="5">
    <location>
        <begin position="974"/>
        <end position="994"/>
    </location>
</feature>
<organism evidence="7 8">
    <name type="scientific">Agrococcus sediminis</name>
    <dbReference type="NCBI Taxonomy" id="2599924"/>
    <lineage>
        <taxon>Bacteria</taxon>
        <taxon>Bacillati</taxon>
        <taxon>Actinomycetota</taxon>
        <taxon>Actinomycetes</taxon>
        <taxon>Micrococcales</taxon>
        <taxon>Microbacteriaceae</taxon>
        <taxon>Agrococcus</taxon>
    </lineage>
</organism>
<dbReference type="PANTHER" id="PTHR32114">
    <property type="entry name" value="ABC TRANSPORTER ABCH.3"/>
    <property type="match status" value="1"/>
</dbReference>
<name>A0A5M8QAG9_9MICO</name>
<evidence type="ECO:0000256" key="3">
    <source>
        <dbReference type="ARBA" id="ARBA00013368"/>
    </source>
</evidence>
<keyword evidence="4" id="KW-0175">Coiled coil</keyword>
<dbReference type="RefSeq" id="WP_146356643.1">
    <property type="nucleotide sequence ID" value="NZ_VOIR01000014.1"/>
</dbReference>
<evidence type="ECO:0000313" key="8">
    <source>
        <dbReference type="Proteomes" id="UP000323221"/>
    </source>
</evidence>
<comment type="similarity">
    <text evidence="1">Belongs to the SMC family. SbcC subfamily.</text>
</comment>
<comment type="caution">
    <text evidence="7">The sequence shown here is derived from an EMBL/GenBank/DDBJ whole genome shotgun (WGS) entry which is preliminary data.</text>
</comment>
<sequence>MRLLRLELAGFGPYRDRFEIDFAAFDADGLYLIAGPTGAGKSTILDAITYALYGGAPRYAKGAAHLRSDLAGPADLTWVELDVAVGDRVLRVRRTPEYERPKLRGTGLTKERATATLWERDGDGWRTLATSVDDASTEVVRSLGLRKDEFLKVILLAQGGFAEFLAASSDERKALLERLFGTGSMRRLRELLVADAKAITAEREALERERDDRAARVRDAAASLRTDEEEALPDGADEAALAALEAAIDDRVAQSAEVATAAGAAERGARTARDEARALLERIARRDAALSALADLAEAAAAIDDDRERLADADRAAGVAAELDRWARADTGVERSVVELDAATAALPADVAAERPIVEAEHEAAVRVASRATETRALEASLPGLDRQATAAEAAAAQAQAAVDAAKRRRADAPAARRLLSDAREAATALAAGADAAARQVDAALERLAARDAADALAEPLAAARAEAVRSAAAQHTAADELHRLQAARIDGMAGELASELADGEPCPVCGSIEHPAPHAPASEAVTADDVAAAIERSQRALAGASAAHEALAALEQRLAAAEARAGDDDRASLERALEEARAAVRVAADAALERDEAERQLAEHDAAAERLDAEVAEVELAAAASAAEAATACARRDDARDRLAEELGEHPDARALLAAATGRRDALRRWLDADAHAGAARAEQHAAASAGAAALAEHALPDREATAGMRLEPAARKALLARITTHDAAVASARGVLAQPDLDGLGEPPELEPLEAALGEASAVAARANRAAAAAETTRDLAAADLAAAREAIRSLAEGAEHADAVRGLARALDGRNERAQDIETYVLATRLATIIDAANLRLAAMTDGRFTLVLDEARASHGRASGLGIAVLDAHTGLARPTRSLSGGETFLASLSLALGLADVVQAEAGGVSLETLFVDEGFGSLDQDTLEAAMATLDELRAGGRTVGVISHVQQMQERIPSRIRVVPLPGGGSRIEVSPPSAQGIAEPAR</sequence>
<dbReference type="InterPro" id="IPR027417">
    <property type="entry name" value="P-loop_NTPase"/>
</dbReference>
<feature type="domain" description="Rad50/SbcC-type AAA" evidence="6">
    <location>
        <begin position="5"/>
        <end position="209"/>
    </location>
</feature>
<evidence type="ECO:0000313" key="7">
    <source>
        <dbReference type="EMBL" id="KAA6432929.1"/>
    </source>
</evidence>
<evidence type="ECO:0000259" key="6">
    <source>
        <dbReference type="Pfam" id="PF13476"/>
    </source>
</evidence>
<gene>
    <name evidence="7" type="ORF">FQ330_08140</name>
</gene>
<dbReference type="EMBL" id="VOIR01000014">
    <property type="protein sequence ID" value="KAA6432929.1"/>
    <property type="molecule type" value="Genomic_DNA"/>
</dbReference>
<dbReference type="GO" id="GO:0016887">
    <property type="term" value="F:ATP hydrolysis activity"/>
    <property type="evidence" value="ECO:0007669"/>
    <property type="project" value="InterPro"/>
</dbReference>
<accession>A0A5M8QAG9</accession>
<reference evidence="7 8" key="1">
    <citation type="submission" date="2019-08" db="EMBL/GenBank/DDBJ databases">
        <title>Agrococcus lahaulensis sp. nov., isolated from a cold desert of the Indian Himalayas.</title>
        <authorList>
            <person name="Qu J.H."/>
        </authorList>
    </citation>
    <scope>NUCLEOTIDE SEQUENCE [LARGE SCALE GENOMIC DNA]</scope>
    <source>
        <strain evidence="7 8">NS18</strain>
    </source>
</reference>
<dbReference type="Pfam" id="PF13558">
    <property type="entry name" value="SbcC_Walker_B"/>
    <property type="match status" value="1"/>
</dbReference>
<comment type="subunit">
    <text evidence="2">Heterodimer of SbcC and SbcD.</text>
</comment>
<feature type="coiled-coil region" evidence="4">
    <location>
        <begin position="189"/>
        <end position="216"/>
    </location>
</feature>
<evidence type="ECO:0000256" key="4">
    <source>
        <dbReference type="SAM" id="Coils"/>
    </source>
</evidence>
<dbReference type="Pfam" id="PF13476">
    <property type="entry name" value="AAA_23"/>
    <property type="match status" value="1"/>
</dbReference>
<dbReference type="AlphaFoldDB" id="A0A5M8QAG9"/>
<evidence type="ECO:0000256" key="1">
    <source>
        <dbReference type="ARBA" id="ARBA00006930"/>
    </source>
</evidence>
<evidence type="ECO:0000256" key="2">
    <source>
        <dbReference type="ARBA" id="ARBA00011322"/>
    </source>
</evidence>
<dbReference type="PANTHER" id="PTHR32114:SF2">
    <property type="entry name" value="ABC TRANSPORTER ABCH.3"/>
    <property type="match status" value="1"/>
</dbReference>
<dbReference type="SUPFAM" id="SSF52540">
    <property type="entry name" value="P-loop containing nucleoside triphosphate hydrolases"/>
    <property type="match status" value="1"/>
</dbReference>
<dbReference type="GO" id="GO:0006302">
    <property type="term" value="P:double-strand break repair"/>
    <property type="evidence" value="ECO:0007669"/>
    <property type="project" value="InterPro"/>
</dbReference>
<protein>
    <recommendedName>
        <fullName evidence="3">Nuclease SbcCD subunit C</fullName>
    </recommendedName>
</protein>
<keyword evidence="8" id="KW-1185">Reference proteome</keyword>